<comment type="subcellular location">
    <subcellularLocation>
        <location evidence="1">Nucleus</location>
    </subcellularLocation>
</comment>
<evidence type="ECO:0000313" key="5">
    <source>
        <dbReference type="Proteomes" id="UP000092460"/>
    </source>
</evidence>
<feature type="domain" description="BESS" evidence="3">
    <location>
        <begin position="92"/>
        <end position="131"/>
    </location>
</feature>
<dbReference type="PROSITE" id="PS51031">
    <property type="entry name" value="BESS"/>
    <property type="match status" value="1"/>
</dbReference>
<reference evidence="5" key="1">
    <citation type="submission" date="2015-01" db="EMBL/GenBank/DDBJ databases">
        <authorList>
            <person name="Aksoy S."/>
            <person name="Warren W."/>
            <person name="Wilson R.K."/>
        </authorList>
    </citation>
    <scope>NUCLEOTIDE SEQUENCE [LARGE SCALE GENOMIC DNA]</scope>
    <source>
        <strain evidence="5">IAEA</strain>
    </source>
</reference>
<evidence type="ECO:0000256" key="1">
    <source>
        <dbReference type="PROSITE-ProRule" id="PRU00371"/>
    </source>
</evidence>
<feature type="compositionally biased region" description="Basic and acidic residues" evidence="2">
    <location>
        <begin position="1"/>
        <end position="12"/>
    </location>
</feature>
<dbReference type="STRING" id="67801.A0A1B0B487"/>
<accession>A0A1B0B487</accession>
<evidence type="ECO:0000313" key="4">
    <source>
        <dbReference type="EnsemblMetazoa" id="GPPI018323-PA"/>
    </source>
</evidence>
<name>A0A1B0B487_9MUSC</name>
<proteinExistence type="predicted"/>
<keyword evidence="1" id="KW-0539">Nucleus</keyword>
<dbReference type="EnsemblMetazoa" id="GPPI018323-RA">
    <property type="protein sequence ID" value="GPPI018323-PA"/>
    <property type="gene ID" value="GPPI018323"/>
</dbReference>
<reference evidence="4" key="2">
    <citation type="submission" date="2020-05" db="UniProtKB">
        <authorList>
            <consortium name="EnsemblMetazoa"/>
        </authorList>
    </citation>
    <scope>IDENTIFICATION</scope>
    <source>
        <strain evidence="4">IAEA</strain>
    </source>
</reference>
<feature type="region of interest" description="Disordered" evidence="2">
    <location>
        <begin position="1"/>
        <end position="22"/>
    </location>
</feature>
<dbReference type="EMBL" id="JXJN01008208">
    <property type="status" value="NOT_ANNOTATED_CDS"/>
    <property type="molecule type" value="Genomic_DNA"/>
</dbReference>
<evidence type="ECO:0000256" key="2">
    <source>
        <dbReference type="SAM" id="MobiDB-lite"/>
    </source>
</evidence>
<keyword evidence="5" id="KW-1185">Reference proteome</keyword>
<feature type="region of interest" description="Disordered" evidence="2">
    <location>
        <begin position="69"/>
        <end position="97"/>
    </location>
</feature>
<sequence>MSFLKDYQHLDEEPGPSTSSSRHVVDVDICATTFNSNATITIQTKLPIPMVISGATQLATASATESQATFSDAEQLGVPLSTQDSDNADGPSDEDDAFGRFVSGMLKKLGEEEKRKAKEHIVTYLQNMQLRTHKRTT</sequence>
<dbReference type="Proteomes" id="UP000092460">
    <property type="component" value="Unassembled WGS sequence"/>
</dbReference>
<dbReference type="VEuPathDB" id="VectorBase:GPPI018323"/>
<dbReference type="GO" id="GO:0005634">
    <property type="term" value="C:nucleus"/>
    <property type="evidence" value="ECO:0007669"/>
    <property type="project" value="UniProtKB-SubCell"/>
</dbReference>
<dbReference type="InterPro" id="IPR004210">
    <property type="entry name" value="BESS_motif"/>
</dbReference>
<evidence type="ECO:0000259" key="3">
    <source>
        <dbReference type="PROSITE" id="PS51031"/>
    </source>
</evidence>
<dbReference type="AlphaFoldDB" id="A0A1B0B487"/>
<dbReference type="GO" id="GO:0003677">
    <property type="term" value="F:DNA binding"/>
    <property type="evidence" value="ECO:0007669"/>
    <property type="project" value="InterPro"/>
</dbReference>
<protein>
    <recommendedName>
        <fullName evidence="3">BESS domain-containing protein</fullName>
    </recommendedName>
</protein>
<organism evidence="4 5">
    <name type="scientific">Glossina palpalis gambiensis</name>
    <dbReference type="NCBI Taxonomy" id="67801"/>
    <lineage>
        <taxon>Eukaryota</taxon>
        <taxon>Metazoa</taxon>
        <taxon>Ecdysozoa</taxon>
        <taxon>Arthropoda</taxon>
        <taxon>Hexapoda</taxon>
        <taxon>Insecta</taxon>
        <taxon>Pterygota</taxon>
        <taxon>Neoptera</taxon>
        <taxon>Endopterygota</taxon>
        <taxon>Diptera</taxon>
        <taxon>Brachycera</taxon>
        <taxon>Muscomorpha</taxon>
        <taxon>Hippoboscoidea</taxon>
        <taxon>Glossinidae</taxon>
        <taxon>Glossina</taxon>
    </lineage>
</organism>